<dbReference type="GO" id="GO:0003684">
    <property type="term" value="F:damaged DNA binding"/>
    <property type="evidence" value="ECO:0007669"/>
    <property type="project" value="InterPro"/>
</dbReference>
<keyword evidence="5" id="KW-0863">Zinc-finger</keyword>
<dbReference type="InterPro" id="IPR052230">
    <property type="entry name" value="DNA_polymerase_eta"/>
</dbReference>
<dbReference type="InterPro" id="IPR043128">
    <property type="entry name" value="Rev_trsase/Diguanyl_cyclase"/>
</dbReference>
<evidence type="ECO:0000256" key="5">
    <source>
        <dbReference type="ARBA" id="ARBA00022771"/>
    </source>
</evidence>
<dbReference type="PROSITE" id="PS50173">
    <property type="entry name" value="UMUC"/>
    <property type="match status" value="1"/>
</dbReference>
<dbReference type="GO" id="GO:0009314">
    <property type="term" value="P:response to radiation"/>
    <property type="evidence" value="ECO:0007669"/>
    <property type="project" value="TreeGrafter"/>
</dbReference>
<evidence type="ECO:0000256" key="2">
    <source>
        <dbReference type="ARBA" id="ARBA00022679"/>
    </source>
</evidence>
<sequence>MTHQMSEVDARHLKARVVIHVDLDSFYAQVEQVRLGLPRDQPLAVQQWQLLTAVNYAARAFGIKKMSSVEEAKAACPDITLVHTASIANGDTEAKYHTNPNYYTHKISLDIMDILSRCVIVSLGDDSAKQFWDPRFSPKFQRASVDEAYLDMTDLVNERIIEMGRNGSIEFKDGLPVVKWEDSGAIVVGVTGSSDTEEPTTTTLGWEDYNSARIRTAVDTELHYTCSAGISHNKTLAKLCSALNKPNKQTVLLQDQVLAFLKPLPFQKIRNLGGKLGTEIEEVWSVETCGQVWDIPLSALQLKLGEASGSWVHDIVRGVCTEPVMQTQLQKSIGANKAFRNPPLKSMDEVVKWVDVLACEIFLRWPKSFSVSYRMEGKQTTAKSAPMPSRVRTVCPDTLSKLANSLLGSAPIVPCRHISLGCNGFIKEDVNINSVAKFFKKATDNESPSLDQLRKESSVDIQTSPTKTSSALLQQIDVAEQEDLLKQFEVDNQEAHCIRCERCGKYVSADDFSLAEHEDYHVAIELHREITTEVLGSLTGKGAGMKPAERKSAIPAKVKTEHSVGTEITNFFKRK</sequence>
<dbReference type="FunFam" id="3.40.1170.60:FF:000008">
    <property type="entry name" value="DNA polymerase eta subunit"/>
    <property type="match status" value="1"/>
</dbReference>
<evidence type="ECO:0000313" key="11">
    <source>
        <dbReference type="EMBL" id="ORY46542.1"/>
    </source>
</evidence>
<dbReference type="GO" id="GO:0005657">
    <property type="term" value="C:replication fork"/>
    <property type="evidence" value="ECO:0007669"/>
    <property type="project" value="UniProtKB-ARBA"/>
</dbReference>
<dbReference type="Gene3D" id="3.30.70.270">
    <property type="match status" value="1"/>
</dbReference>
<dbReference type="GO" id="GO:0005634">
    <property type="term" value="C:nucleus"/>
    <property type="evidence" value="ECO:0007669"/>
    <property type="project" value="UniProtKB-SubCell"/>
</dbReference>
<gene>
    <name evidence="11" type="ORF">BCR33DRAFT_715594</name>
</gene>
<evidence type="ECO:0000259" key="9">
    <source>
        <dbReference type="PROSITE" id="PS50173"/>
    </source>
</evidence>
<dbReference type="Pfam" id="PF21704">
    <property type="entry name" value="POLH-Rev1_HhH"/>
    <property type="match status" value="1"/>
</dbReference>
<dbReference type="OrthoDB" id="5723at2759"/>
<evidence type="ECO:0000256" key="8">
    <source>
        <dbReference type="ARBA" id="ARBA00023242"/>
    </source>
</evidence>
<dbReference type="GO" id="GO:0070987">
    <property type="term" value="P:error-free translesion synthesis"/>
    <property type="evidence" value="ECO:0007669"/>
    <property type="project" value="UniProtKB-ARBA"/>
</dbReference>
<comment type="subcellular location">
    <subcellularLocation>
        <location evidence="1">Nucleus</location>
    </subcellularLocation>
</comment>
<dbReference type="GO" id="GO:0003887">
    <property type="term" value="F:DNA-directed DNA polymerase activity"/>
    <property type="evidence" value="ECO:0007669"/>
    <property type="project" value="TreeGrafter"/>
</dbReference>
<dbReference type="GO" id="GO:0007064">
    <property type="term" value="P:mitotic sister chromatid cohesion"/>
    <property type="evidence" value="ECO:0007669"/>
    <property type="project" value="UniProtKB-ARBA"/>
</dbReference>
<reference evidence="11 12" key="1">
    <citation type="submission" date="2016-07" db="EMBL/GenBank/DDBJ databases">
        <title>Pervasive Adenine N6-methylation of Active Genes in Fungi.</title>
        <authorList>
            <consortium name="DOE Joint Genome Institute"/>
            <person name="Mondo S.J."/>
            <person name="Dannebaum R.O."/>
            <person name="Kuo R.C."/>
            <person name="Labutti K."/>
            <person name="Haridas S."/>
            <person name="Kuo A."/>
            <person name="Salamov A."/>
            <person name="Ahrendt S.R."/>
            <person name="Lipzen A."/>
            <person name="Sullivan W."/>
            <person name="Andreopoulos W.B."/>
            <person name="Clum A."/>
            <person name="Lindquist E."/>
            <person name="Daum C."/>
            <person name="Ramamoorthy G.K."/>
            <person name="Gryganskyi A."/>
            <person name="Culley D."/>
            <person name="Magnuson J.K."/>
            <person name="James T.Y."/>
            <person name="O'Malley M.A."/>
            <person name="Stajich J.E."/>
            <person name="Spatafora J.W."/>
            <person name="Visel A."/>
            <person name="Grigoriev I.V."/>
        </authorList>
    </citation>
    <scope>NUCLEOTIDE SEQUENCE [LARGE SCALE GENOMIC DNA]</scope>
    <source>
        <strain evidence="11 12">JEL800</strain>
    </source>
</reference>
<name>A0A1Y2CHR4_9FUNG</name>
<accession>A0A1Y2CHR4</accession>
<proteinExistence type="predicted"/>
<dbReference type="GO" id="GO:0008270">
    <property type="term" value="F:zinc ion binding"/>
    <property type="evidence" value="ECO:0007669"/>
    <property type="project" value="UniProtKB-KW"/>
</dbReference>
<dbReference type="GO" id="GO:0006281">
    <property type="term" value="P:DNA repair"/>
    <property type="evidence" value="ECO:0007669"/>
    <property type="project" value="UniProtKB-KW"/>
</dbReference>
<dbReference type="InterPro" id="IPR043502">
    <property type="entry name" value="DNA/RNA_pol_sf"/>
</dbReference>
<evidence type="ECO:0000256" key="1">
    <source>
        <dbReference type="ARBA" id="ARBA00004123"/>
    </source>
</evidence>
<dbReference type="InterPro" id="IPR041298">
    <property type="entry name" value="UBZ3"/>
</dbReference>
<evidence type="ECO:0000259" key="10">
    <source>
        <dbReference type="PROSITE" id="PS51907"/>
    </source>
</evidence>
<dbReference type="PIRSF" id="PIRSF036603">
    <property type="entry name" value="DPol_eta"/>
    <property type="match status" value="1"/>
</dbReference>
<dbReference type="EMBL" id="MCGO01000016">
    <property type="protein sequence ID" value="ORY46542.1"/>
    <property type="molecule type" value="Genomic_DNA"/>
</dbReference>
<keyword evidence="12" id="KW-1185">Reference proteome</keyword>
<evidence type="ECO:0000313" key="12">
    <source>
        <dbReference type="Proteomes" id="UP000193642"/>
    </source>
</evidence>
<dbReference type="STRING" id="329046.A0A1Y2CHR4"/>
<dbReference type="InterPro" id="IPR036775">
    <property type="entry name" value="DNA_pol_Y-fam_lit_finger_sf"/>
</dbReference>
<keyword evidence="3" id="KW-0479">Metal-binding</keyword>
<dbReference type="Pfam" id="PF18439">
    <property type="entry name" value="zf_UBZ"/>
    <property type="match status" value="1"/>
</dbReference>
<evidence type="ECO:0000256" key="3">
    <source>
        <dbReference type="ARBA" id="ARBA00022723"/>
    </source>
</evidence>
<keyword evidence="4" id="KW-0227">DNA damage</keyword>
<organism evidence="11 12">
    <name type="scientific">Rhizoclosmatium globosum</name>
    <dbReference type="NCBI Taxonomy" id="329046"/>
    <lineage>
        <taxon>Eukaryota</taxon>
        <taxon>Fungi</taxon>
        <taxon>Fungi incertae sedis</taxon>
        <taxon>Chytridiomycota</taxon>
        <taxon>Chytridiomycota incertae sedis</taxon>
        <taxon>Chytridiomycetes</taxon>
        <taxon>Chytridiales</taxon>
        <taxon>Chytriomycetaceae</taxon>
        <taxon>Rhizoclosmatium</taxon>
    </lineage>
</organism>
<dbReference type="InterPro" id="IPR001126">
    <property type="entry name" value="UmuC"/>
</dbReference>
<dbReference type="Pfam" id="PF00817">
    <property type="entry name" value="IMS"/>
    <property type="match status" value="1"/>
</dbReference>
<dbReference type="PROSITE" id="PS51907">
    <property type="entry name" value="ZF_UBZ3"/>
    <property type="match status" value="1"/>
</dbReference>
<protein>
    <submittedName>
        <fullName evidence="11">DNA/RNA polymerase</fullName>
    </submittedName>
</protein>
<comment type="caution">
    <text evidence="11">The sequence shown here is derived from an EMBL/GenBank/DDBJ whole genome shotgun (WGS) entry which is preliminary data.</text>
</comment>
<dbReference type="PANTHER" id="PTHR45873:SF1">
    <property type="entry name" value="DNA POLYMERASE ETA"/>
    <property type="match status" value="1"/>
</dbReference>
<dbReference type="Gene3D" id="3.30.1490.100">
    <property type="entry name" value="DNA polymerase, Y-family, little finger domain"/>
    <property type="match status" value="1"/>
</dbReference>
<dbReference type="SUPFAM" id="SSF56672">
    <property type="entry name" value="DNA/RNA polymerases"/>
    <property type="match status" value="1"/>
</dbReference>
<dbReference type="SUPFAM" id="SSF100879">
    <property type="entry name" value="Lesion bypass DNA polymerase (Y-family), little finger domain"/>
    <property type="match status" value="1"/>
</dbReference>
<feature type="domain" description="UmuC" evidence="9">
    <location>
        <begin position="18"/>
        <end position="273"/>
    </location>
</feature>
<dbReference type="GO" id="GO:0042276">
    <property type="term" value="P:error-prone translesion synthesis"/>
    <property type="evidence" value="ECO:0007669"/>
    <property type="project" value="TreeGrafter"/>
</dbReference>
<keyword evidence="7" id="KW-0234">DNA repair</keyword>
<evidence type="ECO:0000256" key="4">
    <source>
        <dbReference type="ARBA" id="ARBA00022763"/>
    </source>
</evidence>
<keyword evidence="6" id="KW-0862">Zinc</keyword>
<dbReference type="Proteomes" id="UP000193642">
    <property type="component" value="Unassembled WGS sequence"/>
</dbReference>
<dbReference type="PANTHER" id="PTHR45873">
    <property type="entry name" value="DNA POLYMERASE ETA"/>
    <property type="match status" value="1"/>
</dbReference>
<dbReference type="FunFam" id="1.10.150.20:FF:000014">
    <property type="entry name" value="Polymerase (DNA directed), eta"/>
    <property type="match status" value="1"/>
</dbReference>
<keyword evidence="2" id="KW-0808">Transferase</keyword>
<keyword evidence="8" id="KW-0539">Nucleus</keyword>
<evidence type="ECO:0000256" key="6">
    <source>
        <dbReference type="ARBA" id="ARBA00022833"/>
    </source>
</evidence>
<dbReference type="GO" id="GO:0035861">
    <property type="term" value="C:site of double-strand break"/>
    <property type="evidence" value="ECO:0007669"/>
    <property type="project" value="TreeGrafter"/>
</dbReference>
<feature type="domain" description="UBZ3-type" evidence="10">
    <location>
        <begin position="493"/>
        <end position="529"/>
    </location>
</feature>
<evidence type="ECO:0000256" key="7">
    <source>
        <dbReference type="ARBA" id="ARBA00023204"/>
    </source>
</evidence>
<dbReference type="Gene3D" id="3.40.1170.60">
    <property type="match status" value="1"/>
</dbReference>
<dbReference type="Gene3D" id="1.10.150.20">
    <property type="entry name" value="5' to 3' exonuclease, C-terminal subdomain"/>
    <property type="match status" value="1"/>
</dbReference>
<dbReference type="AlphaFoldDB" id="A0A1Y2CHR4"/>